<evidence type="ECO:0000313" key="2">
    <source>
        <dbReference type="EMBL" id="UTW07136.1"/>
    </source>
</evidence>
<dbReference type="Proteomes" id="UP001059672">
    <property type="component" value="Chromosome"/>
</dbReference>
<dbReference type="Pfam" id="PF05137">
    <property type="entry name" value="PilN"/>
    <property type="match status" value="1"/>
</dbReference>
<evidence type="ECO:0000256" key="1">
    <source>
        <dbReference type="SAM" id="Phobius"/>
    </source>
</evidence>
<feature type="transmembrane region" description="Helical" evidence="1">
    <location>
        <begin position="20"/>
        <end position="44"/>
    </location>
</feature>
<keyword evidence="1" id="KW-0812">Transmembrane</keyword>
<reference evidence="2" key="1">
    <citation type="submission" date="2021-04" db="EMBL/GenBank/DDBJ databases">
        <title>Oceanospirillales bacteria with DddD are important DMSP degraders in coastal seawater.</title>
        <authorList>
            <person name="Liu J."/>
        </authorList>
    </citation>
    <scope>NUCLEOTIDE SEQUENCE</scope>
    <source>
        <strain evidence="2">D13-4</strain>
    </source>
</reference>
<proteinExistence type="predicted"/>
<evidence type="ECO:0000313" key="3">
    <source>
        <dbReference type="Proteomes" id="UP001059672"/>
    </source>
</evidence>
<keyword evidence="3" id="KW-1185">Reference proteome</keyword>
<accession>A0ABY5H5R3</accession>
<dbReference type="InterPro" id="IPR007813">
    <property type="entry name" value="PilN"/>
</dbReference>
<dbReference type="RefSeq" id="WP_255837697.1">
    <property type="nucleotide sequence ID" value="NZ_CP073346.1"/>
</dbReference>
<keyword evidence="1" id="KW-0472">Membrane</keyword>
<name>A0ABY5H5R3_9PSED</name>
<keyword evidence="1" id="KW-1133">Transmembrane helix</keyword>
<dbReference type="EMBL" id="CP073346">
    <property type="protein sequence ID" value="UTW07136.1"/>
    <property type="molecule type" value="Genomic_DNA"/>
</dbReference>
<organism evidence="2 3">
    <name type="scientific">Pseudomonas benzenivorans</name>
    <dbReference type="NCBI Taxonomy" id="556533"/>
    <lineage>
        <taxon>Bacteria</taxon>
        <taxon>Pseudomonadati</taxon>
        <taxon>Pseudomonadota</taxon>
        <taxon>Gammaproteobacteria</taxon>
        <taxon>Pseudomonadales</taxon>
        <taxon>Pseudomonadaceae</taxon>
        <taxon>Pseudomonas</taxon>
    </lineage>
</organism>
<gene>
    <name evidence="2" type="ORF">KDW96_18505</name>
</gene>
<sequence>MHDFDLIPQDYRAWLWRRRFVVRMVWLQLLLAALVAAVSLGLGWQSRQMEQRLEALQAQRNISDLQRTQLLELGKVHQQLQQQARFLEGLRSGIAATDLLQAIDRALVDEGVWFMRWSFQRDGSLVEQAAPQAGDTGYFIVVPSQTSPQDSQRQVMQFHTRMSVKGQALDHATLSAFIRRLLEQPQVTDAYLKRTSVRQYTASQVVDFDLEVMVSSKVAG</sequence>
<protein>
    <submittedName>
        <fullName evidence="2">PilN domain-containing protein</fullName>
    </submittedName>
</protein>